<evidence type="ECO:0008006" key="4">
    <source>
        <dbReference type="Google" id="ProtNLM"/>
    </source>
</evidence>
<dbReference type="OrthoDB" id="2518538at2"/>
<proteinExistence type="predicted"/>
<gene>
    <name evidence="2" type="ordered locus">Oter_3336</name>
</gene>
<dbReference type="Proteomes" id="UP000007013">
    <property type="component" value="Chromosome"/>
</dbReference>
<accession>B1ZU48</accession>
<evidence type="ECO:0000256" key="1">
    <source>
        <dbReference type="SAM" id="SignalP"/>
    </source>
</evidence>
<evidence type="ECO:0000313" key="2">
    <source>
        <dbReference type="EMBL" id="ACB76614.1"/>
    </source>
</evidence>
<name>B1ZU48_OPITP</name>
<feature type="chain" id="PRO_5002772711" description="DUF2961 domain-containing protein" evidence="1">
    <location>
        <begin position="19"/>
        <end position="396"/>
    </location>
</feature>
<dbReference type="AlphaFoldDB" id="B1ZU48"/>
<dbReference type="InterPro" id="IPR021345">
    <property type="entry name" value="DUF2961"/>
</dbReference>
<keyword evidence="3" id="KW-1185">Reference proteome</keyword>
<feature type="signal peptide" evidence="1">
    <location>
        <begin position="1"/>
        <end position="18"/>
    </location>
</feature>
<dbReference type="eggNOG" id="COG4733">
    <property type="taxonomic scope" value="Bacteria"/>
</dbReference>
<evidence type="ECO:0000313" key="3">
    <source>
        <dbReference type="Proteomes" id="UP000007013"/>
    </source>
</evidence>
<dbReference type="STRING" id="452637.Oter_3336"/>
<sequence>MKTLTLLFVSLLPALAGAQVPTGALGQLAEIHSGVKSRRVSSYDRNGGNDDRLTAIAPGARATLLDVKGAGTITHIWITCAPGADKLNRDDLVLRMFWDGKDYPSVEAPLGSFFGNGWGETYNFISAPLAVTPGWGRAYVSYFPMPFATGARIEIENQSEQPIEALYFNIDYLEMATPAEGQGRFHAWYNREVTEALPGGENEWGTLGTQGANVDGKDNYLIVDIQGRGHFVGVNYYVNCPTPMWYGEGDEMVFIDGDAKPTLNGTGTEDYFNTAWCPKELFQHPYFGYPRVNGETGWLGRTHVYRFHVVDPIVFEKSCRFTIEHGHNNALTLDLASVAYWYQDTAARLPRSFTRVERKPLPAISPTDIHLWRDAWRRQQGGEPKLWGNERQKQQP</sequence>
<reference evidence="2 3" key="1">
    <citation type="journal article" date="2011" name="J. Bacteriol.">
        <title>Genome sequence of the verrucomicrobium Opitutus terrae PB90-1, an abundant inhabitant of rice paddy soil ecosystems.</title>
        <authorList>
            <person name="van Passel M.W."/>
            <person name="Kant R."/>
            <person name="Palva A."/>
            <person name="Copeland A."/>
            <person name="Lucas S."/>
            <person name="Lapidus A."/>
            <person name="Glavina del Rio T."/>
            <person name="Pitluck S."/>
            <person name="Goltsman E."/>
            <person name="Clum A."/>
            <person name="Sun H."/>
            <person name="Schmutz J."/>
            <person name="Larimer F.W."/>
            <person name="Land M.L."/>
            <person name="Hauser L."/>
            <person name="Kyrpides N."/>
            <person name="Mikhailova N."/>
            <person name="Richardson P.P."/>
            <person name="Janssen P.H."/>
            <person name="de Vos W.M."/>
            <person name="Smidt H."/>
        </authorList>
    </citation>
    <scope>NUCLEOTIDE SEQUENCE [LARGE SCALE GENOMIC DNA]</scope>
    <source>
        <strain evidence="3">DSM 11246 / JCM 15787 / PB90-1</strain>
    </source>
</reference>
<keyword evidence="1" id="KW-0732">Signal</keyword>
<dbReference type="Pfam" id="PF11175">
    <property type="entry name" value="DUF2961"/>
    <property type="match status" value="1"/>
</dbReference>
<dbReference type="RefSeq" id="WP_012376143.1">
    <property type="nucleotide sequence ID" value="NC_010571.1"/>
</dbReference>
<dbReference type="Gene3D" id="2.60.120.1390">
    <property type="match status" value="2"/>
</dbReference>
<organism evidence="2 3">
    <name type="scientific">Opitutus terrae (strain DSM 11246 / JCM 15787 / PB90-1)</name>
    <dbReference type="NCBI Taxonomy" id="452637"/>
    <lineage>
        <taxon>Bacteria</taxon>
        <taxon>Pseudomonadati</taxon>
        <taxon>Verrucomicrobiota</taxon>
        <taxon>Opitutia</taxon>
        <taxon>Opitutales</taxon>
        <taxon>Opitutaceae</taxon>
        <taxon>Opitutus</taxon>
    </lineage>
</organism>
<protein>
    <recommendedName>
        <fullName evidence="4">DUF2961 domain-containing protein</fullName>
    </recommendedName>
</protein>
<dbReference type="KEGG" id="ote:Oter_3336"/>
<dbReference type="HOGENOM" id="CLU_039495_0_0_0"/>
<dbReference type="EMBL" id="CP001032">
    <property type="protein sequence ID" value="ACB76614.1"/>
    <property type="molecule type" value="Genomic_DNA"/>
</dbReference>